<proteinExistence type="predicted"/>
<protein>
    <recommendedName>
        <fullName evidence="4">7TM GPCR serpentine receptor class x (Srx) domain-containing protein</fullName>
    </recommendedName>
</protein>
<evidence type="ECO:0000313" key="3">
    <source>
        <dbReference type="Proteomes" id="UP000298663"/>
    </source>
</evidence>
<dbReference type="AlphaFoldDB" id="A0A4U5MRJ9"/>
<feature type="transmembrane region" description="Helical" evidence="1">
    <location>
        <begin position="12"/>
        <end position="30"/>
    </location>
</feature>
<feature type="transmembrane region" description="Helical" evidence="1">
    <location>
        <begin position="218"/>
        <end position="239"/>
    </location>
</feature>
<reference evidence="2 3" key="2">
    <citation type="journal article" date="2019" name="G3 (Bethesda)">
        <title>Hybrid Assembly of the Genome of the Entomopathogenic Nematode Steinernema carpocapsae Identifies the X-Chromosome.</title>
        <authorList>
            <person name="Serra L."/>
            <person name="Macchietto M."/>
            <person name="Macias-Munoz A."/>
            <person name="McGill C.J."/>
            <person name="Rodriguez I.M."/>
            <person name="Rodriguez B."/>
            <person name="Murad R."/>
            <person name="Mortazavi A."/>
        </authorList>
    </citation>
    <scope>NUCLEOTIDE SEQUENCE [LARGE SCALE GENOMIC DNA]</scope>
    <source>
        <strain evidence="2 3">ALL</strain>
    </source>
</reference>
<keyword evidence="1" id="KW-1133">Transmembrane helix</keyword>
<organism evidence="2 3">
    <name type="scientific">Steinernema carpocapsae</name>
    <name type="common">Entomopathogenic nematode</name>
    <dbReference type="NCBI Taxonomy" id="34508"/>
    <lineage>
        <taxon>Eukaryota</taxon>
        <taxon>Metazoa</taxon>
        <taxon>Ecdysozoa</taxon>
        <taxon>Nematoda</taxon>
        <taxon>Chromadorea</taxon>
        <taxon>Rhabditida</taxon>
        <taxon>Tylenchina</taxon>
        <taxon>Panagrolaimomorpha</taxon>
        <taxon>Strongyloidoidea</taxon>
        <taxon>Steinernematidae</taxon>
        <taxon>Steinernema</taxon>
    </lineage>
</organism>
<feature type="transmembrane region" description="Helical" evidence="1">
    <location>
        <begin position="245"/>
        <end position="271"/>
    </location>
</feature>
<evidence type="ECO:0000313" key="2">
    <source>
        <dbReference type="EMBL" id="TKR72280.1"/>
    </source>
</evidence>
<keyword evidence="1" id="KW-0812">Transmembrane</keyword>
<keyword evidence="1" id="KW-0472">Membrane</keyword>
<comment type="caution">
    <text evidence="2">The sequence shown here is derived from an EMBL/GenBank/DDBJ whole genome shotgun (WGS) entry which is preliminary data.</text>
</comment>
<accession>A0A4U5MRJ9</accession>
<feature type="transmembrane region" description="Helical" evidence="1">
    <location>
        <begin position="177"/>
        <end position="197"/>
    </location>
</feature>
<dbReference type="EMBL" id="AZBU02000006">
    <property type="protein sequence ID" value="TKR72280.1"/>
    <property type="molecule type" value="Genomic_DNA"/>
</dbReference>
<gene>
    <name evidence="2" type="ORF">L596_019754</name>
</gene>
<evidence type="ECO:0008006" key="4">
    <source>
        <dbReference type="Google" id="ProtNLM"/>
    </source>
</evidence>
<reference evidence="2 3" key="1">
    <citation type="journal article" date="2015" name="Genome Biol.">
        <title>Comparative genomics of Steinernema reveals deeply conserved gene regulatory networks.</title>
        <authorList>
            <person name="Dillman A.R."/>
            <person name="Macchietto M."/>
            <person name="Porter C.F."/>
            <person name="Rogers A."/>
            <person name="Williams B."/>
            <person name="Antoshechkin I."/>
            <person name="Lee M.M."/>
            <person name="Goodwin Z."/>
            <person name="Lu X."/>
            <person name="Lewis E.E."/>
            <person name="Goodrich-Blair H."/>
            <person name="Stock S.P."/>
            <person name="Adams B.J."/>
            <person name="Sternberg P.W."/>
            <person name="Mortazavi A."/>
        </authorList>
    </citation>
    <scope>NUCLEOTIDE SEQUENCE [LARGE SCALE GENOMIC DNA]</scope>
    <source>
        <strain evidence="2 3">ALL</strain>
    </source>
</reference>
<name>A0A4U5MRJ9_STECR</name>
<sequence>MWIGVAYTEYSVVILFHIVTEIAILWTFYLKSPKVIFRDSSPLFLLLLATFLLALDYFIKSLFWLAILSPALELKTTVDLIRIIQISNFWTKWFYDAATIGIFCQRIFILSFPLSSRNKQVEIVLGVLSFVAPTIPVIVIVYFNLMNTTDMATAISSGCYALNCILEEPLHNLIPKYIQLLFSSLIIVAGSVLQYLIYRFNTKVESNVQQKINHFTRYVFYLRIVLEVLPYSVDVFLLIQFQKRLGIYIGNYIAVGGSVDMLICTLVYFSITKKSKIVPNR</sequence>
<feature type="transmembrane region" description="Helical" evidence="1">
    <location>
        <begin position="42"/>
        <end position="67"/>
    </location>
</feature>
<keyword evidence="3" id="KW-1185">Reference proteome</keyword>
<feature type="transmembrane region" description="Helical" evidence="1">
    <location>
        <begin position="123"/>
        <end position="143"/>
    </location>
</feature>
<evidence type="ECO:0000256" key="1">
    <source>
        <dbReference type="SAM" id="Phobius"/>
    </source>
</evidence>
<feature type="transmembrane region" description="Helical" evidence="1">
    <location>
        <begin position="93"/>
        <end position="111"/>
    </location>
</feature>
<dbReference type="Proteomes" id="UP000298663">
    <property type="component" value="Unassembled WGS sequence"/>
</dbReference>